<feature type="coiled-coil region" evidence="4">
    <location>
        <begin position="669"/>
        <end position="703"/>
    </location>
</feature>
<organism evidence="6 7">
    <name type="scientific">Ureibacillus thermosphaericus</name>
    <dbReference type="NCBI Taxonomy" id="51173"/>
    <lineage>
        <taxon>Bacteria</taxon>
        <taxon>Bacillati</taxon>
        <taxon>Bacillota</taxon>
        <taxon>Bacilli</taxon>
        <taxon>Bacillales</taxon>
        <taxon>Caryophanaceae</taxon>
        <taxon>Ureibacillus</taxon>
    </lineage>
</organism>
<feature type="coiled-coil region" evidence="4">
    <location>
        <begin position="537"/>
        <end position="564"/>
    </location>
</feature>
<evidence type="ECO:0000259" key="5">
    <source>
        <dbReference type="Pfam" id="PF13476"/>
    </source>
</evidence>
<feature type="coiled-coil region" evidence="4">
    <location>
        <begin position="750"/>
        <end position="813"/>
    </location>
</feature>
<dbReference type="PANTHER" id="PTHR32114">
    <property type="entry name" value="ABC TRANSPORTER ABCH.3"/>
    <property type="match status" value="1"/>
</dbReference>
<reference evidence="6 7" key="1">
    <citation type="submission" date="2020-08" db="EMBL/GenBank/DDBJ databases">
        <title>Genomic Encyclopedia of Type Strains, Phase IV (KMG-IV): sequencing the most valuable type-strain genomes for metagenomic binning, comparative biology and taxonomic classification.</title>
        <authorList>
            <person name="Goeker M."/>
        </authorList>
    </citation>
    <scope>NUCLEOTIDE SEQUENCE [LARGE SCALE GENOMIC DNA]</scope>
    <source>
        <strain evidence="6 7">DSM 10633</strain>
    </source>
</reference>
<dbReference type="InterPro" id="IPR038729">
    <property type="entry name" value="Rad50/SbcC_AAA"/>
</dbReference>
<dbReference type="InterPro" id="IPR027417">
    <property type="entry name" value="P-loop_NTPase"/>
</dbReference>
<evidence type="ECO:0000256" key="3">
    <source>
        <dbReference type="ARBA" id="ARBA00013368"/>
    </source>
</evidence>
<dbReference type="Gene3D" id="3.40.50.300">
    <property type="entry name" value="P-loop containing nucleotide triphosphate hydrolases"/>
    <property type="match status" value="2"/>
</dbReference>
<keyword evidence="4" id="KW-0175">Coiled coil</keyword>
<feature type="coiled-coil region" evidence="4">
    <location>
        <begin position="589"/>
        <end position="623"/>
    </location>
</feature>
<evidence type="ECO:0000256" key="2">
    <source>
        <dbReference type="ARBA" id="ARBA00011322"/>
    </source>
</evidence>
<dbReference type="SUPFAM" id="SSF52540">
    <property type="entry name" value="P-loop containing nucleoside triphosphate hydrolases"/>
    <property type="match status" value="2"/>
</dbReference>
<evidence type="ECO:0000256" key="1">
    <source>
        <dbReference type="ARBA" id="ARBA00006930"/>
    </source>
</evidence>
<dbReference type="Pfam" id="PF13476">
    <property type="entry name" value="AAA_23"/>
    <property type="match status" value="1"/>
</dbReference>
<dbReference type="GO" id="GO:0006302">
    <property type="term" value="P:double-strand break repair"/>
    <property type="evidence" value="ECO:0007669"/>
    <property type="project" value="InterPro"/>
</dbReference>
<sequence>MKPILLKMTAFGPYKNEEVIDFTKLQERKLFVISGQTGAGKTTIFDAICFALYGFGSGQDRKDTKMLRSDFAEDDVHTSVEFVFEIRGKKYRVLRRLSHVKKGRKTPTGEKYELFEILPNNEEIPAVERQRVTDINEKLEELIGLTYEQFSQIVMLPQGEFRKLLTSKSDEKEEILRKIFKTDRFVKMADKLEEKKRLADQQLNEAKALKNSYINQIEGTLPKRESLLFTMLSQHSNIYQILEGLAEEQQYYQKKIKDDERMYREAFKKHQEAYEVYVANKKLNDQIDEYERKKEKLSFLQSQKDHYEQIKQTIDAANRASRIFPLYSYLMELDKEKQSIEKRMELVTKQLEAAKWTFAKAEEMFKMEAMKEEEREQANERVNELEKLVPIYEQMNEQIKLVDKLLNEKNQLQTRLQNIVKQIEEKEWAIQQLSEMIEKLEEDTESLNELLEQQRLLREIVDTYTKYFEVNAEVHKLENEWLKATSTYEEVQNIYAQEEEKWLNNQAAILAKSLLPGMPCPVCGSTVHRIEHTASTETVNQTELKKLKATLDEAQQKKFAVQGKLESKRHQLQEIEQKLMQYHAPLKEYQKYVHQLQDINIAIKEKERQKEVLTLNKKQIKILQDENAQLVHFRKEIERQYHEKHEQYTQNSTILEQQKKLIPEEIKDLSQLQVALQQAISNKQQLKQSWETAQKQYQEANKQVVMNEEAFKQITEQVKHIQVKCQQSKENFHSALLLARFTSTEDFLLARRPEQEIEALQMQYDNYSKELHFLQVQVKEEAEKLKDKEKVDLTEAEKELEALQFNYEKALDELNYSKACEKHCIDFAEKLERLANNIFQMEEKSNQIIELYNLLRGHNSKKISFERYVQMGYLELITEASNLRLKNLSNGQYYLQVSDRLESYGRQSGLGLDVYDAYTGQARDVKTLSGGEKFNASLSLALGMADVIQSFQGNVQIETMFIDEGFGSLDEESLMKAIDTLIELQKSGRMIGVISHVEELKSAMPAILQVEKLKEGYSKTSIILK</sequence>
<dbReference type="GO" id="GO:0016887">
    <property type="term" value="F:ATP hydrolysis activity"/>
    <property type="evidence" value="ECO:0007669"/>
    <property type="project" value="InterPro"/>
</dbReference>
<keyword evidence="6" id="KW-0378">Hydrolase</keyword>
<proteinExistence type="inferred from homology"/>
<dbReference type="AlphaFoldDB" id="A0A840PVY8"/>
<comment type="similarity">
    <text evidence="1">Belongs to the SMC family. SbcC subfamily.</text>
</comment>
<dbReference type="GO" id="GO:0004527">
    <property type="term" value="F:exonuclease activity"/>
    <property type="evidence" value="ECO:0007669"/>
    <property type="project" value="UniProtKB-KW"/>
</dbReference>
<dbReference type="RefSeq" id="WP_016837907.1">
    <property type="nucleotide sequence ID" value="NZ_JAAXPW010000010.1"/>
</dbReference>
<comment type="subunit">
    <text evidence="2">Heterodimer of SbcC and SbcD.</text>
</comment>
<dbReference type="Pfam" id="PF13558">
    <property type="entry name" value="SbcC_Walker_B"/>
    <property type="match status" value="1"/>
</dbReference>
<accession>A0A840PVY8</accession>
<dbReference type="Proteomes" id="UP000557217">
    <property type="component" value="Unassembled WGS sequence"/>
</dbReference>
<evidence type="ECO:0000256" key="4">
    <source>
        <dbReference type="SAM" id="Coils"/>
    </source>
</evidence>
<gene>
    <name evidence="6" type="ORF">HNR36_000724</name>
</gene>
<keyword evidence="7" id="KW-1185">Reference proteome</keyword>
<feature type="coiled-coil region" evidence="4">
    <location>
        <begin position="280"/>
        <end position="457"/>
    </location>
</feature>
<dbReference type="EMBL" id="JACHGZ010000005">
    <property type="protein sequence ID" value="MBB5148338.1"/>
    <property type="molecule type" value="Genomic_DNA"/>
</dbReference>
<evidence type="ECO:0000313" key="6">
    <source>
        <dbReference type="EMBL" id="MBB5148338.1"/>
    </source>
</evidence>
<keyword evidence="6" id="KW-0269">Exonuclease</keyword>
<dbReference type="PANTHER" id="PTHR32114:SF2">
    <property type="entry name" value="ABC TRANSPORTER ABCH.3"/>
    <property type="match status" value="1"/>
</dbReference>
<keyword evidence="6" id="KW-0540">Nuclease</keyword>
<protein>
    <recommendedName>
        <fullName evidence="3">Nuclease SbcCD subunit C</fullName>
    </recommendedName>
</protein>
<evidence type="ECO:0000313" key="7">
    <source>
        <dbReference type="Proteomes" id="UP000557217"/>
    </source>
</evidence>
<name>A0A840PVY8_URETH</name>
<feature type="domain" description="Rad50/SbcC-type AAA" evidence="5">
    <location>
        <begin position="6"/>
        <end position="218"/>
    </location>
</feature>
<comment type="caution">
    <text evidence="6">The sequence shown here is derived from an EMBL/GenBank/DDBJ whole genome shotgun (WGS) entry which is preliminary data.</text>
</comment>